<dbReference type="Pfam" id="PF14223">
    <property type="entry name" value="Retrotran_gag_2"/>
    <property type="match status" value="1"/>
</dbReference>
<evidence type="ECO:0000313" key="1">
    <source>
        <dbReference type="Proteomes" id="UP000189701"/>
    </source>
</evidence>
<sequence>MLISWLTSSLSPDIADSVQYSETAEEIWRQLNKRYGTVGGTKAFEIKKELASTCQGSLDIASYFNKLKKLWDELRVARKNHGNHCTCCAKEGILKEEEEDRLQ</sequence>
<proteinExistence type="predicted"/>
<dbReference type="eggNOG" id="KOG0017">
    <property type="taxonomic scope" value="Eukaryota"/>
</dbReference>
<dbReference type="PANTHER" id="PTHR37610">
    <property type="entry name" value="CCHC-TYPE DOMAIN-CONTAINING PROTEIN"/>
    <property type="match status" value="1"/>
</dbReference>
<keyword evidence="1" id="KW-1185">Reference proteome</keyword>
<dbReference type="AlphaFoldDB" id="A0A1U7YE07"/>
<dbReference type="GeneID" id="104247110"/>
<evidence type="ECO:0000313" key="2">
    <source>
        <dbReference type="RefSeq" id="XP_009801363.1"/>
    </source>
</evidence>
<gene>
    <name evidence="2" type="primary">LOC104247110</name>
</gene>
<dbReference type="RefSeq" id="XP_009801363.1">
    <property type="nucleotide sequence ID" value="XM_009803061.1"/>
</dbReference>
<protein>
    <submittedName>
        <fullName evidence="2">Uncharacterized protein LOC104247110</fullName>
    </submittedName>
</protein>
<dbReference type="PANTHER" id="PTHR37610:SF86">
    <property type="entry name" value="RETROTRANSPOSON COPIA-LIKE N-TERMINAL DOMAIN-CONTAINING PROTEIN"/>
    <property type="match status" value="1"/>
</dbReference>
<dbReference type="KEGG" id="nsy:104247110"/>
<name>A0A1U7YE07_NICSY</name>
<accession>A0A1U7YE07</accession>
<dbReference type="Proteomes" id="UP000189701">
    <property type="component" value="Unplaced"/>
</dbReference>
<reference evidence="1" key="1">
    <citation type="journal article" date="2013" name="Genome Biol.">
        <title>Reference genomes and transcriptomes of Nicotiana sylvestris and Nicotiana tomentosiformis.</title>
        <authorList>
            <person name="Sierro N."/>
            <person name="Battey J.N."/>
            <person name="Ouadi S."/>
            <person name="Bovet L."/>
            <person name="Goepfert S."/>
            <person name="Bakaher N."/>
            <person name="Peitsch M.C."/>
            <person name="Ivanov N.V."/>
        </authorList>
    </citation>
    <scope>NUCLEOTIDE SEQUENCE [LARGE SCALE GENOMIC DNA]</scope>
</reference>
<reference evidence="2" key="2">
    <citation type="submission" date="2025-08" db="UniProtKB">
        <authorList>
            <consortium name="RefSeq"/>
        </authorList>
    </citation>
    <scope>IDENTIFICATION</scope>
    <source>
        <tissue evidence="2">Leaf</tissue>
    </source>
</reference>
<organism evidence="1 2">
    <name type="scientific">Nicotiana sylvestris</name>
    <name type="common">Wood tobacco</name>
    <name type="synonym">South American tobacco</name>
    <dbReference type="NCBI Taxonomy" id="4096"/>
    <lineage>
        <taxon>Eukaryota</taxon>
        <taxon>Viridiplantae</taxon>
        <taxon>Streptophyta</taxon>
        <taxon>Embryophyta</taxon>
        <taxon>Tracheophyta</taxon>
        <taxon>Spermatophyta</taxon>
        <taxon>Magnoliopsida</taxon>
        <taxon>eudicotyledons</taxon>
        <taxon>Gunneridae</taxon>
        <taxon>Pentapetalae</taxon>
        <taxon>asterids</taxon>
        <taxon>lamiids</taxon>
        <taxon>Solanales</taxon>
        <taxon>Solanaceae</taxon>
        <taxon>Nicotianoideae</taxon>
        <taxon>Nicotianeae</taxon>
        <taxon>Nicotiana</taxon>
    </lineage>
</organism>